<keyword evidence="2 4" id="KW-0808">Transferase</keyword>
<gene>
    <name evidence="4" type="ORF">A11Q_2359</name>
</gene>
<accession>M4VDL8</accession>
<dbReference type="PANTHER" id="PTHR30420">
    <property type="entry name" value="N-SUCCINYLARGININE DIHYDROLASE"/>
    <property type="match status" value="1"/>
</dbReference>
<proteinExistence type="predicted"/>
<protein>
    <submittedName>
        <fullName evidence="4">Arginine N-succinyltransferase</fullName>
    </submittedName>
</protein>
<evidence type="ECO:0000313" key="4">
    <source>
        <dbReference type="EMBL" id="AGH96575.1"/>
    </source>
</evidence>
<evidence type="ECO:0000256" key="3">
    <source>
        <dbReference type="ARBA" id="ARBA00023315"/>
    </source>
</evidence>
<organism evidence="4 5">
    <name type="scientific">Pseudobdellovibrio exovorus JSS</name>
    <dbReference type="NCBI Taxonomy" id="1184267"/>
    <lineage>
        <taxon>Bacteria</taxon>
        <taxon>Pseudomonadati</taxon>
        <taxon>Bdellovibrionota</taxon>
        <taxon>Bdellovibrionia</taxon>
        <taxon>Bdellovibrionales</taxon>
        <taxon>Pseudobdellovibrionaceae</taxon>
        <taxon>Pseudobdellovibrio</taxon>
    </lineage>
</organism>
<name>M4VDL8_9BACT</name>
<dbReference type="GO" id="GO:0006527">
    <property type="term" value="P:L-arginine catabolic process"/>
    <property type="evidence" value="ECO:0007669"/>
    <property type="project" value="InterPro"/>
</dbReference>
<dbReference type="AlphaFoldDB" id="M4VDL8"/>
<dbReference type="KEGG" id="bex:A11Q_2359"/>
<dbReference type="STRING" id="1184267.A11Q_2359"/>
<dbReference type="Proteomes" id="UP000012040">
    <property type="component" value="Chromosome"/>
</dbReference>
<dbReference type="Pfam" id="PF04958">
    <property type="entry name" value="AstA"/>
    <property type="match status" value="1"/>
</dbReference>
<evidence type="ECO:0000256" key="1">
    <source>
        <dbReference type="ARBA" id="ARBA00022503"/>
    </source>
</evidence>
<dbReference type="PANTHER" id="PTHR30420:SF1">
    <property type="entry name" value="ARGININE N-SUCCINYLTRANSFERASE"/>
    <property type="match status" value="1"/>
</dbReference>
<dbReference type="HOGENOM" id="CLU_057655_0_0_7"/>
<keyword evidence="5" id="KW-1185">Reference proteome</keyword>
<dbReference type="OrthoDB" id="5289020at2"/>
<dbReference type="SUPFAM" id="SSF55729">
    <property type="entry name" value="Acyl-CoA N-acyltransferases (Nat)"/>
    <property type="match status" value="1"/>
</dbReference>
<evidence type="ECO:0000313" key="5">
    <source>
        <dbReference type="Proteomes" id="UP000012040"/>
    </source>
</evidence>
<keyword evidence="1" id="KW-0056">Arginine metabolism</keyword>
<dbReference type="EMBL" id="CP003537">
    <property type="protein sequence ID" value="AGH96575.1"/>
    <property type="molecule type" value="Genomic_DNA"/>
</dbReference>
<dbReference type="eggNOG" id="COG3138">
    <property type="taxonomic scope" value="Bacteria"/>
</dbReference>
<dbReference type="PATRIC" id="fig|1184267.3.peg.2392"/>
<keyword evidence="3" id="KW-0012">Acyltransferase</keyword>
<dbReference type="InterPro" id="IPR007041">
    <property type="entry name" value="Arg_succinylTrfase_AstA/AruG"/>
</dbReference>
<dbReference type="InterPro" id="IPR016181">
    <property type="entry name" value="Acyl_CoA_acyltransferase"/>
</dbReference>
<dbReference type="GO" id="GO:0008791">
    <property type="term" value="F:arginine N-succinyltransferase activity"/>
    <property type="evidence" value="ECO:0007669"/>
    <property type="project" value="InterPro"/>
</dbReference>
<reference evidence="4 5" key="1">
    <citation type="journal article" date="2013" name="ISME J.">
        <title>By their genes ye shall know them: genomic signatures of predatory bacteria.</title>
        <authorList>
            <person name="Pasternak Z."/>
            <person name="Pietrokovski S."/>
            <person name="Rotem O."/>
            <person name="Gophna U."/>
            <person name="Lurie-Weinberger M.N."/>
            <person name="Jurkevitch E."/>
        </authorList>
    </citation>
    <scope>NUCLEOTIDE SEQUENCE [LARGE SCALE GENOMIC DNA]</scope>
    <source>
        <strain evidence="4 5">JSS</strain>
    </source>
</reference>
<dbReference type="RefSeq" id="WP_015471065.1">
    <property type="nucleotide sequence ID" value="NC_020813.1"/>
</dbReference>
<evidence type="ECO:0000256" key="2">
    <source>
        <dbReference type="ARBA" id="ARBA00022679"/>
    </source>
</evidence>
<sequence>MSFLIRSVRSDDLQQLTDLAKQFNLLNLPGNRKILAEKIARSEASFAGELPKDKSEYVFVVEDTEENLVVGSSLIIAKHGNEEVPHCYFKILKRDHFSQDLGLGFIHQVLRFQTDSDGPTEIGGLLVDKTYRRRPERLGKQISLSRFVYMGLNPERFEERVLCELTPPLTEEGRSEFWEALGRRFTGLPYQEADMLSQTNKEFIEALFPEEDIYLSLLDSKARLVLGRVGEATKPAQHLLESIGFEYLDEVDPFDGGPHYGAKTSEILPIKTGKKVTVGELKEATFKSQGLIGVGSDSFRCVMSSYEIRDGIVALPARARELLQVESDQQVFVSPLGTTGEGGRRSS</sequence>